<dbReference type="SUPFAM" id="SSF49503">
    <property type="entry name" value="Cupredoxins"/>
    <property type="match status" value="1"/>
</dbReference>
<organism evidence="7 8">
    <name type="scientific">Acidihalobacter ferrooxydans</name>
    <dbReference type="NCBI Taxonomy" id="1765967"/>
    <lineage>
        <taxon>Bacteria</taxon>
        <taxon>Pseudomonadati</taxon>
        <taxon>Pseudomonadota</taxon>
        <taxon>Gammaproteobacteria</taxon>
        <taxon>Chromatiales</taxon>
        <taxon>Ectothiorhodospiraceae</taxon>
        <taxon>Acidihalobacter</taxon>
    </lineage>
</organism>
<dbReference type="Pfam" id="PF00116">
    <property type="entry name" value="COX2"/>
    <property type="match status" value="1"/>
</dbReference>
<evidence type="ECO:0000256" key="2">
    <source>
        <dbReference type="ARBA" id="ARBA00007866"/>
    </source>
</evidence>
<dbReference type="RefSeq" id="WP_076835287.1">
    <property type="nucleotide sequence ID" value="NZ_CP019434.1"/>
</dbReference>
<dbReference type="AlphaFoldDB" id="A0A1P8UDM0"/>
<feature type="transmembrane region" description="Helical" evidence="5">
    <location>
        <begin position="7"/>
        <end position="29"/>
    </location>
</feature>
<evidence type="ECO:0000313" key="8">
    <source>
        <dbReference type="Proteomes" id="UP000243807"/>
    </source>
</evidence>
<dbReference type="InterPro" id="IPR002429">
    <property type="entry name" value="CcO_II-like_C"/>
</dbReference>
<keyword evidence="8" id="KW-1185">Reference proteome</keyword>
<dbReference type="PANTHER" id="PTHR22888">
    <property type="entry name" value="CYTOCHROME C OXIDASE, SUBUNIT II"/>
    <property type="match status" value="1"/>
</dbReference>
<comment type="similarity">
    <text evidence="2">Belongs to the cytochrome c oxidase subunit 2 family.</text>
</comment>
<dbReference type="InterPro" id="IPR045187">
    <property type="entry name" value="CcO_II"/>
</dbReference>
<dbReference type="InterPro" id="IPR008972">
    <property type="entry name" value="Cupredoxin"/>
</dbReference>
<evidence type="ECO:0000256" key="5">
    <source>
        <dbReference type="SAM" id="Phobius"/>
    </source>
</evidence>
<dbReference type="GO" id="GO:0005507">
    <property type="term" value="F:copper ion binding"/>
    <property type="evidence" value="ECO:0007669"/>
    <property type="project" value="InterPro"/>
</dbReference>
<dbReference type="PROSITE" id="PS50857">
    <property type="entry name" value="COX2_CUA"/>
    <property type="match status" value="1"/>
</dbReference>
<dbReference type="Gene3D" id="2.60.40.420">
    <property type="entry name" value="Cupredoxins - blue copper proteins"/>
    <property type="match status" value="1"/>
</dbReference>
<evidence type="ECO:0000256" key="3">
    <source>
        <dbReference type="ARBA" id="ARBA00023136"/>
    </source>
</evidence>
<evidence type="ECO:0000256" key="4">
    <source>
        <dbReference type="ARBA" id="ARBA00047816"/>
    </source>
</evidence>
<evidence type="ECO:0000256" key="1">
    <source>
        <dbReference type="ARBA" id="ARBA00004370"/>
    </source>
</evidence>
<feature type="transmembrane region" description="Helical" evidence="5">
    <location>
        <begin position="97"/>
        <end position="126"/>
    </location>
</feature>
<evidence type="ECO:0000313" key="7">
    <source>
        <dbReference type="EMBL" id="APZ41940.1"/>
    </source>
</evidence>
<accession>A0A1P8UDM0</accession>
<name>A0A1P8UDM0_9GAMM</name>
<dbReference type="GO" id="GO:0042773">
    <property type="term" value="P:ATP synthesis coupled electron transport"/>
    <property type="evidence" value="ECO:0007669"/>
    <property type="project" value="TreeGrafter"/>
</dbReference>
<comment type="subcellular location">
    <subcellularLocation>
        <location evidence="1">Membrane</location>
    </subcellularLocation>
</comment>
<keyword evidence="5" id="KW-0812">Transmembrane</keyword>
<dbReference type="GO" id="GO:0004129">
    <property type="term" value="F:cytochrome-c oxidase activity"/>
    <property type="evidence" value="ECO:0007669"/>
    <property type="project" value="UniProtKB-EC"/>
</dbReference>
<protein>
    <recommendedName>
        <fullName evidence="6">Cytochrome oxidase subunit II copper A binding domain-containing protein</fullName>
    </recommendedName>
</protein>
<dbReference type="Proteomes" id="UP000243807">
    <property type="component" value="Chromosome"/>
</dbReference>
<reference evidence="7 8" key="1">
    <citation type="submission" date="2017-01" db="EMBL/GenBank/DDBJ databases">
        <title>Draft sequence of Acidihalobacter ferrooxidans strain DSM 14175 (strain V8).</title>
        <authorList>
            <person name="Khaleque H.N."/>
            <person name="Ramsay J.P."/>
            <person name="Murphy R.J.T."/>
            <person name="Kaksonen A.H."/>
            <person name="Boxall N.J."/>
            <person name="Watkin E.L.J."/>
        </authorList>
    </citation>
    <scope>NUCLEOTIDE SEQUENCE [LARGE SCALE GENOMIC DNA]</scope>
    <source>
        <strain evidence="7 8">V8</strain>
    </source>
</reference>
<dbReference type="EMBL" id="CP019434">
    <property type="protein sequence ID" value="APZ41940.1"/>
    <property type="molecule type" value="Genomic_DNA"/>
</dbReference>
<comment type="catalytic activity">
    <reaction evidence="4">
        <text>4 Fe(II)-[cytochrome c] + O2 + 8 H(+)(in) = 4 Fe(III)-[cytochrome c] + 2 H2O + 4 H(+)(out)</text>
        <dbReference type="Rhea" id="RHEA:11436"/>
        <dbReference type="Rhea" id="RHEA-COMP:10350"/>
        <dbReference type="Rhea" id="RHEA-COMP:14399"/>
        <dbReference type="ChEBI" id="CHEBI:15377"/>
        <dbReference type="ChEBI" id="CHEBI:15378"/>
        <dbReference type="ChEBI" id="CHEBI:15379"/>
        <dbReference type="ChEBI" id="CHEBI:29033"/>
        <dbReference type="ChEBI" id="CHEBI:29034"/>
        <dbReference type="EC" id="7.1.1.9"/>
    </reaction>
</comment>
<dbReference type="STRING" id="1765967.BW247_01540"/>
<proteinExistence type="inferred from homology"/>
<feature type="transmembrane region" description="Helical" evidence="5">
    <location>
        <begin position="55"/>
        <end position="76"/>
    </location>
</feature>
<dbReference type="GO" id="GO:0016020">
    <property type="term" value="C:membrane"/>
    <property type="evidence" value="ECO:0007669"/>
    <property type="project" value="UniProtKB-SubCell"/>
</dbReference>
<feature type="domain" description="Cytochrome oxidase subunit II copper A binding" evidence="6">
    <location>
        <begin position="135"/>
        <end position="278"/>
    </location>
</feature>
<dbReference type="OrthoDB" id="9781261at2"/>
<dbReference type="KEGG" id="afy:BW247_01540"/>
<gene>
    <name evidence="7" type="ORF">BW247_01540</name>
</gene>
<evidence type="ECO:0000259" key="6">
    <source>
        <dbReference type="PROSITE" id="PS50857"/>
    </source>
</evidence>
<keyword evidence="3 5" id="KW-0472">Membrane</keyword>
<keyword evidence="5" id="KW-1133">Transmembrane helix</keyword>
<sequence>MKLRQRLWLDFFIVIGVSILIIVPMQFYLFDVVVAKLWPIKFTAQGQITKEASTFLVHVTATVFVLVAVTLIYAALRGRIKRGPYQPAEFVRKNWGVWTIGWFVITLMINGVFFVYPGMAGLLAIWDAHIGQEGKNPVVVDVVAHQWGWSVSYPQFGVYGVGTLELPIHKTAQIWVTSQDVFHSFWVPAFGFKLTAIPGENRVMYATPIRLGTGTAMVMGNFKDNGAPLNAKAEANNYQTGDPLLRVQCSWDCGMGHPVMRFPANVVTWKNFKSWAAGAQVVKKTIGDGSKYY</sequence>
<dbReference type="PANTHER" id="PTHR22888:SF9">
    <property type="entry name" value="CYTOCHROME C OXIDASE SUBUNIT 2"/>
    <property type="match status" value="1"/>
</dbReference>